<reference evidence="7 8" key="1">
    <citation type="submission" date="2020-07" db="EMBL/GenBank/DDBJ databases">
        <title>Sequencing the genomes of 1000 actinobacteria strains.</title>
        <authorList>
            <person name="Klenk H.-P."/>
        </authorList>
    </citation>
    <scope>NUCLEOTIDE SEQUENCE [LARGE SCALE GENOMIC DNA]</scope>
    <source>
        <strain evidence="7 8">DSM 22083</strain>
    </source>
</reference>
<dbReference type="SUPFAM" id="SSF46458">
    <property type="entry name" value="Globin-like"/>
    <property type="match status" value="1"/>
</dbReference>
<dbReference type="Gene3D" id="1.10.490.10">
    <property type="entry name" value="Globins"/>
    <property type="match status" value="1"/>
</dbReference>
<feature type="binding site" description="distal binding residue" evidence="5">
    <location>
        <position position="148"/>
    </location>
    <ligand>
        <name>heme</name>
        <dbReference type="ChEBI" id="CHEBI:30413"/>
    </ligand>
    <ligandPart>
        <name>Fe</name>
        <dbReference type="ChEBI" id="CHEBI:18248"/>
    </ligandPart>
</feature>
<accession>A0A7Y9I7Y4</accession>
<evidence type="ECO:0000256" key="4">
    <source>
        <dbReference type="ARBA" id="ARBA00023004"/>
    </source>
</evidence>
<dbReference type="InterPro" id="IPR012292">
    <property type="entry name" value="Globin/Proto"/>
</dbReference>
<dbReference type="InterPro" id="IPR011008">
    <property type="entry name" value="Dimeric_a/b-barrel"/>
</dbReference>
<keyword evidence="7" id="KW-0503">Monooxygenase</keyword>
<evidence type="ECO:0000256" key="1">
    <source>
        <dbReference type="ARBA" id="ARBA00022448"/>
    </source>
</evidence>
<evidence type="ECO:0000313" key="8">
    <source>
        <dbReference type="Proteomes" id="UP000569914"/>
    </source>
</evidence>
<name>A0A7Y9I7Y4_9ACTN</name>
<dbReference type="GO" id="GO:0020037">
    <property type="term" value="F:heme binding"/>
    <property type="evidence" value="ECO:0007669"/>
    <property type="project" value="InterPro"/>
</dbReference>
<keyword evidence="1" id="KW-0813">Transport</keyword>
<dbReference type="Pfam" id="PF01152">
    <property type="entry name" value="Bac_globin"/>
    <property type="match status" value="1"/>
</dbReference>
<dbReference type="InterPro" id="IPR001486">
    <property type="entry name" value="Hemoglobin_trunc"/>
</dbReference>
<dbReference type="GO" id="GO:0019825">
    <property type="term" value="F:oxygen binding"/>
    <property type="evidence" value="ECO:0007669"/>
    <property type="project" value="InterPro"/>
</dbReference>
<dbReference type="GO" id="GO:0046872">
    <property type="term" value="F:metal ion binding"/>
    <property type="evidence" value="ECO:0007669"/>
    <property type="project" value="UniProtKB-KW"/>
</dbReference>
<gene>
    <name evidence="7" type="ORF">BKA15_003302</name>
</gene>
<dbReference type="Gene3D" id="3.30.70.100">
    <property type="match status" value="1"/>
</dbReference>
<dbReference type="AlphaFoldDB" id="A0A7Y9I7Y4"/>
<dbReference type="RefSeq" id="WP_179752481.1">
    <property type="nucleotide sequence ID" value="NZ_JACCBU010000001.1"/>
</dbReference>
<evidence type="ECO:0000256" key="5">
    <source>
        <dbReference type="PIRSR" id="PIRSR601486-1"/>
    </source>
</evidence>
<sequence>MITEYIRYRIPAERADAFEDAYRRAAEQLAAAPQCVDYDLARCEEEPESYILRIGWTSTDDHLRGFRGGEQFGPFLAAIREYVPLIEEMRHYRATGIAGAGGSVPSLYAWAGGLEALERLTEEFYREVIKDELLAPVFAGMSADHPKHVAAWLAEVFGGPTAYTRDHGGHAGMVRHHLGRAITEQQRRRWVTLLLEAADRVGLPDDPEFRASFVGYLEWGSRMAVVLSAPDARPDFKEPMPTWTWARPPWVPKP</sequence>
<dbReference type="InterPro" id="IPR007138">
    <property type="entry name" value="ABM_dom"/>
</dbReference>
<evidence type="ECO:0000256" key="3">
    <source>
        <dbReference type="ARBA" id="ARBA00022723"/>
    </source>
</evidence>
<keyword evidence="4 5" id="KW-0408">Iron</keyword>
<proteinExistence type="predicted"/>
<dbReference type="InterPro" id="IPR009050">
    <property type="entry name" value="Globin-like_sf"/>
</dbReference>
<dbReference type="PROSITE" id="PS51725">
    <property type="entry name" value="ABM"/>
    <property type="match status" value="1"/>
</dbReference>
<evidence type="ECO:0000256" key="2">
    <source>
        <dbReference type="ARBA" id="ARBA00022617"/>
    </source>
</evidence>
<dbReference type="CDD" id="cd14775">
    <property type="entry name" value="TrHb2_O-like"/>
    <property type="match status" value="1"/>
</dbReference>
<dbReference type="SUPFAM" id="SSF54909">
    <property type="entry name" value="Dimeric alpha+beta barrel"/>
    <property type="match status" value="1"/>
</dbReference>
<dbReference type="EMBL" id="JACCBU010000001">
    <property type="protein sequence ID" value="NYE71973.1"/>
    <property type="molecule type" value="Genomic_DNA"/>
</dbReference>
<protein>
    <submittedName>
        <fullName evidence="7">Truncated hemoglobin YjbI/quinol monooxygenase YgiN</fullName>
    </submittedName>
</protein>
<feature type="domain" description="ABM" evidence="6">
    <location>
        <begin position="2"/>
        <end position="98"/>
    </location>
</feature>
<dbReference type="Pfam" id="PF03992">
    <property type="entry name" value="ABM"/>
    <property type="match status" value="1"/>
</dbReference>
<keyword evidence="2 5" id="KW-0349">Heme</keyword>
<evidence type="ECO:0000313" key="7">
    <source>
        <dbReference type="EMBL" id="NYE71973.1"/>
    </source>
</evidence>
<evidence type="ECO:0000259" key="6">
    <source>
        <dbReference type="PROSITE" id="PS51725"/>
    </source>
</evidence>
<keyword evidence="7" id="KW-0560">Oxidoreductase</keyword>
<keyword evidence="8" id="KW-1185">Reference proteome</keyword>
<dbReference type="Proteomes" id="UP000569914">
    <property type="component" value="Unassembled WGS sequence"/>
</dbReference>
<organism evidence="7 8">
    <name type="scientific">Microlunatus parietis</name>
    <dbReference type="NCBI Taxonomy" id="682979"/>
    <lineage>
        <taxon>Bacteria</taxon>
        <taxon>Bacillati</taxon>
        <taxon>Actinomycetota</taxon>
        <taxon>Actinomycetes</taxon>
        <taxon>Propionibacteriales</taxon>
        <taxon>Propionibacteriaceae</taxon>
        <taxon>Microlunatus</taxon>
    </lineage>
</organism>
<dbReference type="GO" id="GO:0004497">
    <property type="term" value="F:monooxygenase activity"/>
    <property type="evidence" value="ECO:0007669"/>
    <property type="project" value="UniProtKB-KW"/>
</dbReference>
<keyword evidence="3 5" id="KW-0479">Metal-binding</keyword>
<comment type="caution">
    <text evidence="7">The sequence shown here is derived from an EMBL/GenBank/DDBJ whole genome shotgun (WGS) entry which is preliminary data.</text>
</comment>